<sequence>VGALHEIAGRMEIGAPKTGAGERRVHLPPFLATLLAEHLEEHPYPYLFTGERGGWLRRSVFRKQVWLPALAGDPGHADPGRRAPVLGR</sequence>
<dbReference type="GO" id="GO:0003677">
    <property type="term" value="F:DNA binding"/>
    <property type="evidence" value="ECO:0007669"/>
    <property type="project" value="InterPro"/>
</dbReference>
<evidence type="ECO:0000256" key="1">
    <source>
        <dbReference type="ARBA" id="ARBA00023172"/>
    </source>
</evidence>
<dbReference type="AlphaFoldDB" id="A0A941EFA0"/>
<accession>A0A941EFA0</accession>
<dbReference type="EMBL" id="JAGSOH010000020">
    <property type="protein sequence ID" value="MBR7826654.1"/>
    <property type="molecule type" value="Genomic_DNA"/>
</dbReference>
<dbReference type="Proteomes" id="UP000676325">
    <property type="component" value="Unassembled WGS sequence"/>
</dbReference>
<dbReference type="GO" id="GO:0015074">
    <property type="term" value="P:DNA integration"/>
    <property type="evidence" value="ECO:0007669"/>
    <property type="project" value="InterPro"/>
</dbReference>
<dbReference type="InterPro" id="IPR013762">
    <property type="entry name" value="Integrase-like_cat_sf"/>
</dbReference>
<dbReference type="InterPro" id="IPR011010">
    <property type="entry name" value="DNA_brk_join_enz"/>
</dbReference>
<keyword evidence="3" id="KW-1185">Reference proteome</keyword>
<evidence type="ECO:0000313" key="2">
    <source>
        <dbReference type="EMBL" id="MBR7826654.1"/>
    </source>
</evidence>
<name>A0A941EFA0_9ACTN</name>
<dbReference type="SUPFAM" id="SSF56349">
    <property type="entry name" value="DNA breaking-rejoining enzymes"/>
    <property type="match status" value="1"/>
</dbReference>
<evidence type="ECO:0000313" key="3">
    <source>
        <dbReference type="Proteomes" id="UP000676325"/>
    </source>
</evidence>
<gene>
    <name evidence="2" type="ORF">KDK95_10100</name>
</gene>
<keyword evidence="1" id="KW-0233">DNA recombination</keyword>
<organism evidence="2 3">
    <name type="scientific">Actinospica acidithermotolerans</name>
    <dbReference type="NCBI Taxonomy" id="2828514"/>
    <lineage>
        <taxon>Bacteria</taxon>
        <taxon>Bacillati</taxon>
        <taxon>Actinomycetota</taxon>
        <taxon>Actinomycetes</taxon>
        <taxon>Catenulisporales</taxon>
        <taxon>Actinospicaceae</taxon>
        <taxon>Actinospica</taxon>
    </lineage>
</organism>
<proteinExistence type="predicted"/>
<comment type="caution">
    <text evidence="2">The sequence shown here is derived from an EMBL/GenBank/DDBJ whole genome shotgun (WGS) entry which is preliminary data.</text>
</comment>
<protein>
    <submittedName>
        <fullName evidence="2">Uncharacterized protein</fullName>
    </submittedName>
</protein>
<dbReference type="GO" id="GO:0006310">
    <property type="term" value="P:DNA recombination"/>
    <property type="evidence" value="ECO:0007669"/>
    <property type="project" value="UniProtKB-KW"/>
</dbReference>
<feature type="non-terminal residue" evidence="2">
    <location>
        <position position="1"/>
    </location>
</feature>
<dbReference type="Gene3D" id="1.10.443.10">
    <property type="entry name" value="Intergrase catalytic core"/>
    <property type="match status" value="1"/>
</dbReference>
<reference evidence="2" key="1">
    <citation type="submission" date="2021-04" db="EMBL/GenBank/DDBJ databases">
        <title>Genome based classification of Actinospica acidithermotolerans sp. nov., an actinobacterium isolated from an Indonesian hot spring.</title>
        <authorList>
            <person name="Kusuma A.B."/>
            <person name="Putra K.E."/>
            <person name="Nafisah S."/>
            <person name="Loh J."/>
            <person name="Nouioui I."/>
            <person name="Goodfellow M."/>
        </authorList>
    </citation>
    <scope>NUCLEOTIDE SEQUENCE</scope>
    <source>
        <strain evidence="2">MGRD01-02</strain>
    </source>
</reference>